<accession>A0AC60PMN9</accession>
<gene>
    <name evidence="1" type="ORF">HPB47_002245</name>
</gene>
<dbReference type="EMBL" id="JABSTQ010010303">
    <property type="protein sequence ID" value="KAG0421892.1"/>
    <property type="molecule type" value="Genomic_DNA"/>
</dbReference>
<evidence type="ECO:0000313" key="1">
    <source>
        <dbReference type="EMBL" id="KAG0421892.1"/>
    </source>
</evidence>
<protein>
    <submittedName>
        <fullName evidence="1">Uncharacterized protein</fullName>
    </submittedName>
</protein>
<feature type="non-terminal residue" evidence="1">
    <location>
        <position position="1"/>
    </location>
</feature>
<organism evidence="1 2">
    <name type="scientific">Ixodes persulcatus</name>
    <name type="common">Taiga tick</name>
    <dbReference type="NCBI Taxonomy" id="34615"/>
    <lineage>
        <taxon>Eukaryota</taxon>
        <taxon>Metazoa</taxon>
        <taxon>Ecdysozoa</taxon>
        <taxon>Arthropoda</taxon>
        <taxon>Chelicerata</taxon>
        <taxon>Arachnida</taxon>
        <taxon>Acari</taxon>
        <taxon>Parasitiformes</taxon>
        <taxon>Ixodida</taxon>
        <taxon>Ixodoidea</taxon>
        <taxon>Ixodidae</taxon>
        <taxon>Ixodinae</taxon>
        <taxon>Ixodes</taxon>
    </lineage>
</organism>
<proteinExistence type="predicted"/>
<dbReference type="Proteomes" id="UP000805193">
    <property type="component" value="Unassembled WGS sequence"/>
</dbReference>
<evidence type="ECO:0000313" key="2">
    <source>
        <dbReference type="Proteomes" id="UP000805193"/>
    </source>
</evidence>
<reference evidence="1 2" key="1">
    <citation type="journal article" date="2020" name="Cell">
        <title>Large-Scale Comparative Analyses of Tick Genomes Elucidate Their Genetic Diversity and Vector Capacities.</title>
        <authorList>
            <consortium name="Tick Genome and Microbiome Consortium (TIGMIC)"/>
            <person name="Jia N."/>
            <person name="Wang J."/>
            <person name="Shi W."/>
            <person name="Du L."/>
            <person name="Sun Y."/>
            <person name="Zhan W."/>
            <person name="Jiang J.F."/>
            <person name="Wang Q."/>
            <person name="Zhang B."/>
            <person name="Ji P."/>
            <person name="Bell-Sakyi L."/>
            <person name="Cui X.M."/>
            <person name="Yuan T.T."/>
            <person name="Jiang B.G."/>
            <person name="Yang W.F."/>
            <person name="Lam T.T."/>
            <person name="Chang Q.C."/>
            <person name="Ding S.J."/>
            <person name="Wang X.J."/>
            <person name="Zhu J.G."/>
            <person name="Ruan X.D."/>
            <person name="Zhao L."/>
            <person name="Wei J.T."/>
            <person name="Ye R.Z."/>
            <person name="Que T.C."/>
            <person name="Du C.H."/>
            <person name="Zhou Y.H."/>
            <person name="Cheng J.X."/>
            <person name="Dai P.F."/>
            <person name="Guo W.B."/>
            <person name="Han X.H."/>
            <person name="Huang E.J."/>
            <person name="Li L.F."/>
            <person name="Wei W."/>
            <person name="Gao Y.C."/>
            <person name="Liu J.Z."/>
            <person name="Shao H.Z."/>
            <person name="Wang X."/>
            <person name="Wang C.C."/>
            <person name="Yang T.C."/>
            <person name="Huo Q.B."/>
            <person name="Li W."/>
            <person name="Chen H.Y."/>
            <person name="Chen S.E."/>
            <person name="Zhou L.G."/>
            <person name="Ni X.B."/>
            <person name="Tian J.H."/>
            <person name="Sheng Y."/>
            <person name="Liu T."/>
            <person name="Pan Y.S."/>
            <person name="Xia L.Y."/>
            <person name="Li J."/>
            <person name="Zhao F."/>
            <person name="Cao W.C."/>
        </authorList>
    </citation>
    <scope>NUCLEOTIDE SEQUENCE [LARGE SCALE GENOMIC DNA]</scope>
    <source>
        <strain evidence="1">Iper-2018</strain>
    </source>
</reference>
<comment type="caution">
    <text evidence="1">The sequence shown here is derived from an EMBL/GenBank/DDBJ whole genome shotgun (WGS) entry which is preliminary data.</text>
</comment>
<name>A0AC60PMN9_IXOPE</name>
<keyword evidence="2" id="KW-1185">Reference proteome</keyword>
<sequence>AQCFSFSVPADSAVDEIMNAFQVAACTDGLQYLQHHGGVKLLAAVSSMAEANRLVARDCLVLRDVEVPLKPIGGHVIHVSVFRIAPYVSEEALVQALSPYGKVKAITYATFRDRPDVRTGTRVRARRTHRSRLPDPLLRPVWRARSSDRWLHGALPSLWSCARHDRLYAAQDLHGGHGSAPRPSAPSPETSFVPDALVRPTNLKTTPLAPQPYGWITPCRSTTQPARPKRASSPTASAQDAPGVYDDSLSSDSDSLVIADQTDVTPGQDHPAPTPTLPTSSPACESSTNPSSAEDINMPPACPDVKRSLSTTSSSSDAPHALTVPNGVSTRRRNPPLSTAERASRETYVIHFDTARRRSPPWRRRGAFVLSTRKLRRWAAEPRAEFLGMLTSRHRSAEFSFTTQTFPTICRVLNSPLRTPTAPSGHLNLSDGPTAF</sequence>